<keyword evidence="5" id="KW-0690">Ribosome biogenesis</keyword>
<dbReference type="CDD" id="cd18787">
    <property type="entry name" value="SF2_C_DEAD"/>
    <property type="match status" value="1"/>
</dbReference>
<comment type="caution">
    <text evidence="10">The sequence shown here is derived from an EMBL/GenBank/DDBJ whole genome shotgun (WGS) entry which is preliminary data.</text>
</comment>
<dbReference type="Gene3D" id="3.30.70.330">
    <property type="match status" value="1"/>
</dbReference>
<name>A0ABU9LPK9_9BACL</name>
<dbReference type="PROSITE" id="PS51194">
    <property type="entry name" value="HELICASE_CTER"/>
    <property type="match status" value="1"/>
</dbReference>
<accession>A0ABU9LPK9</accession>
<dbReference type="Pfam" id="PF00271">
    <property type="entry name" value="Helicase_C"/>
    <property type="match status" value="1"/>
</dbReference>
<dbReference type="InterPro" id="IPR050079">
    <property type="entry name" value="DEAD_box_RNA_helicase"/>
</dbReference>
<evidence type="ECO:0000256" key="3">
    <source>
        <dbReference type="ARBA" id="ARBA00022806"/>
    </source>
</evidence>
<feature type="domain" description="DEAD-box RNA helicase Q" evidence="9">
    <location>
        <begin position="9"/>
        <end position="37"/>
    </location>
</feature>
<evidence type="ECO:0000256" key="1">
    <source>
        <dbReference type="ARBA" id="ARBA00022741"/>
    </source>
</evidence>
<dbReference type="Pfam" id="PF03880">
    <property type="entry name" value="DbpA"/>
    <property type="match status" value="1"/>
</dbReference>
<keyword evidence="5" id="KW-0694">RNA-binding</keyword>
<dbReference type="InterPro" id="IPR005580">
    <property type="entry name" value="DbpA/CsdA_RNA-bd_dom"/>
</dbReference>
<evidence type="ECO:0000259" key="9">
    <source>
        <dbReference type="PROSITE" id="PS51195"/>
    </source>
</evidence>
<feature type="domain" description="Helicase C-terminal" evidence="8">
    <location>
        <begin position="237"/>
        <end position="383"/>
    </location>
</feature>
<keyword evidence="11" id="KW-1185">Reference proteome</keyword>
<organism evidence="10 11">
    <name type="scientific">Kurthia gibsonii</name>
    <dbReference type="NCBI Taxonomy" id="33946"/>
    <lineage>
        <taxon>Bacteria</taxon>
        <taxon>Bacillati</taxon>
        <taxon>Bacillota</taxon>
        <taxon>Bacilli</taxon>
        <taxon>Bacillales</taxon>
        <taxon>Caryophanaceae</taxon>
        <taxon>Kurthia</taxon>
    </lineage>
</organism>
<dbReference type="InterPro" id="IPR028619">
    <property type="entry name" value="DEAD_helicase_DbpA"/>
</dbReference>
<dbReference type="GO" id="GO:0004386">
    <property type="term" value="F:helicase activity"/>
    <property type="evidence" value="ECO:0007669"/>
    <property type="project" value="UniProtKB-KW"/>
</dbReference>
<feature type="domain" description="Helicase ATP-binding" evidence="7">
    <location>
        <begin position="40"/>
        <end position="210"/>
    </location>
</feature>
<evidence type="ECO:0000313" key="11">
    <source>
        <dbReference type="Proteomes" id="UP001398420"/>
    </source>
</evidence>
<reference evidence="10 11" key="1">
    <citation type="submission" date="2024-04" db="EMBL/GenBank/DDBJ databases">
        <authorList>
            <person name="Wu Y.S."/>
            <person name="Zhang L."/>
        </authorList>
    </citation>
    <scope>NUCLEOTIDE SEQUENCE [LARGE SCALE GENOMIC DNA]</scope>
    <source>
        <strain evidence="10 11">KG-01</strain>
    </source>
</reference>
<dbReference type="CDD" id="cd12500">
    <property type="entry name" value="RRM_BsYxiN_like"/>
    <property type="match status" value="1"/>
</dbReference>
<comment type="similarity">
    <text evidence="5">Belongs to the DEAD box helicase family. DbpA subfamily.</text>
</comment>
<dbReference type="PROSITE" id="PS51192">
    <property type="entry name" value="HELICASE_ATP_BIND_1"/>
    <property type="match status" value="1"/>
</dbReference>
<evidence type="ECO:0000256" key="6">
    <source>
        <dbReference type="PROSITE-ProRule" id="PRU00552"/>
    </source>
</evidence>
<protein>
    <recommendedName>
        <fullName evidence="5">ATP-dependent RNA helicase DbpA</fullName>
        <ecNumber evidence="5">3.6.4.13</ecNumber>
    </recommendedName>
</protein>
<dbReference type="InterPro" id="IPR011545">
    <property type="entry name" value="DEAD/DEAH_box_helicase_dom"/>
</dbReference>
<gene>
    <name evidence="5" type="primary">dbpA</name>
    <name evidence="10" type="ORF">AAF454_11305</name>
</gene>
<evidence type="ECO:0000256" key="4">
    <source>
        <dbReference type="ARBA" id="ARBA00022840"/>
    </source>
</evidence>
<dbReference type="InterPro" id="IPR014001">
    <property type="entry name" value="Helicase_ATP-bd"/>
</dbReference>
<dbReference type="InterPro" id="IPR044742">
    <property type="entry name" value="DEAD/DEAH_RhlB"/>
</dbReference>
<dbReference type="Pfam" id="PF00270">
    <property type="entry name" value="DEAD"/>
    <property type="match status" value="1"/>
</dbReference>
<comment type="catalytic activity">
    <reaction evidence="5">
        <text>ATP + H2O = ADP + phosphate + H(+)</text>
        <dbReference type="Rhea" id="RHEA:13065"/>
        <dbReference type="ChEBI" id="CHEBI:15377"/>
        <dbReference type="ChEBI" id="CHEBI:15378"/>
        <dbReference type="ChEBI" id="CHEBI:30616"/>
        <dbReference type="ChEBI" id="CHEBI:43474"/>
        <dbReference type="ChEBI" id="CHEBI:456216"/>
        <dbReference type="EC" id="3.6.4.13"/>
    </reaction>
</comment>
<evidence type="ECO:0000259" key="8">
    <source>
        <dbReference type="PROSITE" id="PS51194"/>
    </source>
</evidence>
<comment type="domain">
    <text evidence="5">Contains an N-terminal domain that binds non-specifically to RNA and a C-terminal domain that binds specifically and tightly to hairpin 92 of 23S rRNA.</text>
</comment>
<evidence type="ECO:0000256" key="2">
    <source>
        <dbReference type="ARBA" id="ARBA00022801"/>
    </source>
</evidence>
<evidence type="ECO:0000313" key="10">
    <source>
        <dbReference type="EMBL" id="MEL5988989.1"/>
    </source>
</evidence>
<keyword evidence="2 5" id="KW-0378">Hydrolase</keyword>
<keyword evidence="5" id="KW-0963">Cytoplasm</keyword>
<keyword evidence="4 5" id="KW-0067">ATP-binding</keyword>
<proteinExistence type="inferred from homology"/>
<dbReference type="PROSITE" id="PS51195">
    <property type="entry name" value="Q_MOTIF"/>
    <property type="match status" value="1"/>
</dbReference>
<dbReference type="PANTHER" id="PTHR47959">
    <property type="entry name" value="ATP-DEPENDENT RNA HELICASE RHLE-RELATED"/>
    <property type="match status" value="1"/>
</dbReference>
<keyword evidence="3 5" id="KW-0347">Helicase</keyword>
<dbReference type="CDD" id="cd00268">
    <property type="entry name" value="DEADc"/>
    <property type="match status" value="1"/>
</dbReference>
<dbReference type="Proteomes" id="UP001398420">
    <property type="component" value="Unassembled WGS sequence"/>
</dbReference>
<dbReference type="InterPro" id="IPR014014">
    <property type="entry name" value="RNA_helicase_DEAD_Q_motif"/>
</dbReference>
<comment type="function">
    <text evidence="5">DEAD-box RNA helicase involved in the assembly of the 50S ribosomal subunit. Has an RNA-dependent ATPase activity, which is specific for 23S rRNA, and a 3' to 5' RNA helicase activity that uses the energy of ATP hydrolysis to destabilize and unwind short rRNA duplexes.</text>
</comment>
<dbReference type="InterPro" id="IPR027417">
    <property type="entry name" value="P-loop_NTPase"/>
</dbReference>
<feature type="short sequence motif" description="Q motif" evidence="6">
    <location>
        <begin position="9"/>
        <end position="37"/>
    </location>
</feature>
<comment type="subcellular location">
    <subcellularLocation>
        <location evidence="5">Cytoplasm</location>
    </subcellularLocation>
</comment>
<keyword evidence="1 5" id="KW-0547">Nucleotide-binding</keyword>
<dbReference type="Gene3D" id="3.40.50.300">
    <property type="entry name" value="P-loop containing nucleotide triphosphate hydrolases"/>
    <property type="match status" value="2"/>
</dbReference>
<dbReference type="PROSITE" id="PS00039">
    <property type="entry name" value="DEAD_ATP_HELICASE"/>
    <property type="match status" value="1"/>
</dbReference>
<feature type="region of interest" description="Involved in 23S rRNA binding" evidence="5">
    <location>
        <begin position="411"/>
        <end position="487"/>
    </location>
</feature>
<dbReference type="HAMAP" id="MF_00965">
    <property type="entry name" value="DEAD_helicase_DbpA"/>
    <property type="match status" value="1"/>
</dbReference>
<evidence type="ECO:0000256" key="5">
    <source>
        <dbReference type="HAMAP-Rule" id="MF_00965"/>
    </source>
</evidence>
<dbReference type="InterPro" id="IPR000629">
    <property type="entry name" value="RNA-helicase_DEAD-box_CS"/>
</dbReference>
<dbReference type="PANTHER" id="PTHR47959:SF1">
    <property type="entry name" value="ATP-DEPENDENT RNA HELICASE DBPA"/>
    <property type="match status" value="1"/>
</dbReference>
<dbReference type="InterPro" id="IPR001650">
    <property type="entry name" value="Helicase_C-like"/>
</dbReference>
<dbReference type="SMART" id="SM00490">
    <property type="entry name" value="HELICc"/>
    <property type="match status" value="1"/>
</dbReference>
<dbReference type="EMBL" id="JBCEWA010000008">
    <property type="protein sequence ID" value="MEL5988989.1"/>
    <property type="molecule type" value="Genomic_DNA"/>
</dbReference>
<evidence type="ECO:0000259" key="7">
    <source>
        <dbReference type="PROSITE" id="PS51192"/>
    </source>
</evidence>
<dbReference type="SUPFAM" id="SSF52540">
    <property type="entry name" value="P-loop containing nucleoside triphosphate hydrolases"/>
    <property type="match status" value="1"/>
</dbReference>
<dbReference type="EC" id="3.6.4.13" evidence="5"/>
<dbReference type="SMART" id="SM00487">
    <property type="entry name" value="DEXDc"/>
    <property type="match status" value="1"/>
</dbReference>
<sequence length="487" mass="55442">MSKRGIYMHSFSHYIQDSKVLQAIEDLGYKKPTPIQEKVLPIVQSKQDVIAKSKTGSGKTAAFAIPLIEQMNWEENKPQVLVLVPTRELAVQVKEDFTNIGRYKRIKAVAVYGRQPIRFQMTALRQKTHVVVGTPGRIMDHIERGTLHLDQLTTLVIDEADELLHMGFIDQVEKIIKKLPTKRQTLLFSATYADEIKRLAEKYMKTPVFIEHEAKEQEKTAIRQQRIQVKAEDKIRVLRDVTVFQNPDSCIIFCNTKEQVRSVCDQLEKAHYSVDMLHGGMTQDDRLAVMKDFRKGDFRYLVATDVAARGIDIEGISLVVQYDVPFEKESYVHRMGRTGRAGQKGTAILLSSPNEKRYVQEIEEYIEKMIPVEQAPTAEEVAENQAAFEEKMNTRPERKVMKSEQLNAHITKLYFNGGKKKKIRAVDFVGTIAKIDGVTADDIGIITIEDACSFVEILNGKGTLVLKEMQNRTVKNKKLKVHVAKKA</sequence>
<dbReference type="InterPro" id="IPR012677">
    <property type="entry name" value="Nucleotide-bd_a/b_plait_sf"/>
</dbReference>